<feature type="transmembrane region" description="Helical" evidence="8">
    <location>
        <begin position="114"/>
        <end position="132"/>
    </location>
</feature>
<organism evidence="9 10">
    <name type="scientific">Heterobasidion irregulare (strain TC 32-1)</name>
    <dbReference type="NCBI Taxonomy" id="747525"/>
    <lineage>
        <taxon>Eukaryota</taxon>
        <taxon>Fungi</taxon>
        <taxon>Dikarya</taxon>
        <taxon>Basidiomycota</taxon>
        <taxon>Agaricomycotina</taxon>
        <taxon>Agaricomycetes</taxon>
        <taxon>Russulales</taxon>
        <taxon>Bondarzewiaceae</taxon>
        <taxon>Heterobasidion</taxon>
        <taxon>Heterobasidion annosum species complex</taxon>
    </lineage>
</organism>
<evidence type="ECO:0000256" key="8">
    <source>
        <dbReference type="SAM" id="Phobius"/>
    </source>
</evidence>
<dbReference type="Pfam" id="PF20398">
    <property type="entry name" value="DUF6691"/>
    <property type="match status" value="1"/>
</dbReference>
<feature type="transmembrane region" description="Helical" evidence="8">
    <location>
        <begin position="12"/>
        <end position="38"/>
    </location>
</feature>
<dbReference type="KEGG" id="hir:HETIRDRAFT_240127"/>
<evidence type="ECO:0000256" key="5">
    <source>
        <dbReference type="ARBA" id="ARBA00022692"/>
    </source>
</evidence>
<evidence type="ECO:0000256" key="4">
    <source>
        <dbReference type="ARBA" id="ARBA00022519"/>
    </source>
</evidence>
<dbReference type="Pfam" id="PF04143">
    <property type="entry name" value="Sulf_transp"/>
    <property type="match status" value="1"/>
</dbReference>
<feature type="transmembrane region" description="Helical" evidence="8">
    <location>
        <begin position="229"/>
        <end position="248"/>
    </location>
</feature>
<feature type="non-terminal residue" evidence="9">
    <location>
        <position position="318"/>
    </location>
</feature>
<comment type="subcellular location">
    <subcellularLocation>
        <location evidence="1">Cell inner membrane</location>
        <topology evidence="1">Multi-pass membrane protein</topology>
    </subcellularLocation>
</comment>
<evidence type="ECO:0000313" key="10">
    <source>
        <dbReference type="Proteomes" id="UP000030671"/>
    </source>
</evidence>
<dbReference type="RefSeq" id="XP_009542854.1">
    <property type="nucleotide sequence ID" value="XM_009544559.1"/>
</dbReference>
<dbReference type="HOGENOM" id="CLU_037802_1_0_1"/>
<keyword evidence="7 8" id="KW-0472">Membrane</keyword>
<keyword evidence="4" id="KW-0997">Cell inner membrane</keyword>
<dbReference type="GO" id="GO:0005886">
    <property type="term" value="C:plasma membrane"/>
    <property type="evidence" value="ECO:0007669"/>
    <property type="project" value="UniProtKB-SubCell"/>
</dbReference>
<sequence>MATGSTPLQSFLGGIGLALPVHTLLMLNGSVFGIAGFLHRAVKGGMEDAASVLGLLLGGIVVGAIEGPGPQMSEASSSTMIASGVLVGLGTKLSNGCTSGHMICGLSRLSPRSIVATATFFITGVLTTHVLHSSRLIAAGPADYTLGDHGTTFMIGSSVSMLSALVVQYLLSPPDSVDMPKIYDETYSHRRIVTSFLTAVSFSLALRLSNLTSPQRVLSFLILPFNSSFDPSLAFLAVGALPLASALYRKWGRGLCPKTSAKVDWRLVTGAAVFGVGWGMEGICPGPGLVNFGRALATSSNIQPLAIWLVSVLVGGLL</sequence>
<gene>
    <name evidence="9" type="ORF">HETIRDRAFT_240127</name>
</gene>
<dbReference type="OrthoDB" id="10254418at2759"/>
<evidence type="ECO:0000256" key="2">
    <source>
        <dbReference type="ARBA" id="ARBA00022448"/>
    </source>
</evidence>
<dbReference type="EMBL" id="KI925455">
    <property type="protein sequence ID" value="ETW86073.1"/>
    <property type="molecule type" value="Genomic_DNA"/>
</dbReference>
<keyword evidence="6 8" id="KW-1133">Transmembrane helix</keyword>
<keyword evidence="10" id="KW-1185">Reference proteome</keyword>
<name>W4KJN7_HETIT</name>
<feature type="transmembrane region" description="Helical" evidence="8">
    <location>
        <begin position="192"/>
        <end position="209"/>
    </location>
</feature>
<evidence type="ECO:0000256" key="6">
    <source>
        <dbReference type="ARBA" id="ARBA00022989"/>
    </source>
</evidence>
<dbReference type="InParanoid" id="W4KJN7"/>
<evidence type="ECO:0000256" key="3">
    <source>
        <dbReference type="ARBA" id="ARBA00022475"/>
    </source>
</evidence>
<evidence type="ECO:0000256" key="1">
    <source>
        <dbReference type="ARBA" id="ARBA00004429"/>
    </source>
</evidence>
<proteinExistence type="predicted"/>
<keyword evidence="3" id="KW-1003">Cell membrane</keyword>
<feature type="transmembrane region" description="Helical" evidence="8">
    <location>
        <begin position="152"/>
        <end position="171"/>
    </location>
</feature>
<dbReference type="InterPro" id="IPR046513">
    <property type="entry name" value="DUF6691"/>
</dbReference>
<dbReference type="eggNOG" id="ENOG502S27S">
    <property type="taxonomic scope" value="Eukaryota"/>
</dbReference>
<dbReference type="AlphaFoldDB" id="W4KJN7"/>
<feature type="transmembrane region" description="Helical" evidence="8">
    <location>
        <begin position="50"/>
        <end position="69"/>
    </location>
</feature>
<dbReference type="InterPro" id="IPR007272">
    <property type="entry name" value="Sulf_transp_TsuA/YedE"/>
</dbReference>
<keyword evidence="5 8" id="KW-0812">Transmembrane</keyword>
<evidence type="ECO:0000313" key="9">
    <source>
        <dbReference type="EMBL" id="ETW86073.1"/>
    </source>
</evidence>
<protein>
    <submittedName>
        <fullName evidence="9">Uncharacterized protein</fullName>
    </submittedName>
</protein>
<feature type="transmembrane region" description="Helical" evidence="8">
    <location>
        <begin position="75"/>
        <end position="93"/>
    </location>
</feature>
<dbReference type="GeneID" id="20668843"/>
<dbReference type="PANTHER" id="PTHR30574:SF1">
    <property type="entry name" value="SULPHUR TRANSPORT DOMAIN-CONTAINING PROTEIN"/>
    <property type="match status" value="1"/>
</dbReference>
<dbReference type="PANTHER" id="PTHR30574">
    <property type="entry name" value="INNER MEMBRANE PROTEIN YEDE"/>
    <property type="match status" value="1"/>
</dbReference>
<dbReference type="Proteomes" id="UP000030671">
    <property type="component" value="Unassembled WGS sequence"/>
</dbReference>
<accession>W4KJN7</accession>
<keyword evidence="2" id="KW-0813">Transport</keyword>
<reference evidence="9 10" key="1">
    <citation type="journal article" date="2012" name="New Phytol.">
        <title>Insight into trade-off between wood decay and parasitism from the genome of a fungal forest pathogen.</title>
        <authorList>
            <person name="Olson A."/>
            <person name="Aerts A."/>
            <person name="Asiegbu F."/>
            <person name="Belbahri L."/>
            <person name="Bouzid O."/>
            <person name="Broberg A."/>
            <person name="Canback B."/>
            <person name="Coutinho P.M."/>
            <person name="Cullen D."/>
            <person name="Dalman K."/>
            <person name="Deflorio G."/>
            <person name="van Diepen L.T."/>
            <person name="Dunand C."/>
            <person name="Duplessis S."/>
            <person name="Durling M."/>
            <person name="Gonthier P."/>
            <person name="Grimwood J."/>
            <person name="Fossdal C.G."/>
            <person name="Hansson D."/>
            <person name="Henrissat B."/>
            <person name="Hietala A."/>
            <person name="Himmelstrand K."/>
            <person name="Hoffmeister D."/>
            <person name="Hogberg N."/>
            <person name="James T.Y."/>
            <person name="Karlsson M."/>
            <person name="Kohler A."/>
            <person name="Kues U."/>
            <person name="Lee Y.H."/>
            <person name="Lin Y.C."/>
            <person name="Lind M."/>
            <person name="Lindquist E."/>
            <person name="Lombard V."/>
            <person name="Lucas S."/>
            <person name="Lunden K."/>
            <person name="Morin E."/>
            <person name="Murat C."/>
            <person name="Park J."/>
            <person name="Raffaello T."/>
            <person name="Rouze P."/>
            <person name="Salamov A."/>
            <person name="Schmutz J."/>
            <person name="Solheim H."/>
            <person name="Stahlberg J."/>
            <person name="Velez H."/>
            <person name="de Vries R.P."/>
            <person name="Wiebenga A."/>
            <person name="Woodward S."/>
            <person name="Yakovlev I."/>
            <person name="Garbelotto M."/>
            <person name="Martin F."/>
            <person name="Grigoriev I.V."/>
            <person name="Stenlid J."/>
        </authorList>
    </citation>
    <scope>NUCLEOTIDE SEQUENCE [LARGE SCALE GENOMIC DNA]</scope>
    <source>
        <strain evidence="9 10">TC 32-1</strain>
    </source>
</reference>
<evidence type="ECO:0000256" key="7">
    <source>
        <dbReference type="ARBA" id="ARBA00023136"/>
    </source>
</evidence>